<evidence type="ECO:0000259" key="7">
    <source>
        <dbReference type="Pfam" id="PF02518"/>
    </source>
</evidence>
<evidence type="ECO:0000256" key="2">
    <source>
        <dbReference type="ARBA" id="ARBA00012438"/>
    </source>
</evidence>
<protein>
    <recommendedName>
        <fullName evidence="2">histidine kinase</fullName>
        <ecNumber evidence="2">2.7.13.3</ecNumber>
    </recommendedName>
</protein>
<evidence type="ECO:0000256" key="6">
    <source>
        <dbReference type="ARBA" id="ARBA00023012"/>
    </source>
</evidence>
<keyword evidence="6" id="KW-0902">Two-component regulatory system</keyword>
<dbReference type="InterPro" id="IPR003594">
    <property type="entry name" value="HATPase_dom"/>
</dbReference>
<sequence>MENIPYIWDRYYKIDKQFKRAEVGTGLGLAIVKAILDNHHARYGVISMEGEGSTFWFELEQENVF</sequence>
<evidence type="ECO:0000256" key="5">
    <source>
        <dbReference type="ARBA" id="ARBA00022777"/>
    </source>
</evidence>
<keyword evidence="4 8" id="KW-0808">Transferase</keyword>
<dbReference type="Pfam" id="PF02518">
    <property type="entry name" value="HATPase_c"/>
    <property type="match status" value="1"/>
</dbReference>
<dbReference type="EC" id="2.7.13.3" evidence="2"/>
<comment type="catalytic activity">
    <reaction evidence="1">
        <text>ATP + protein L-histidine = ADP + protein N-phospho-L-histidine.</text>
        <dbReference type="EC" id="2.7.13.3"/>
    </reaction>
</comment>
<dbReference type="InterPro" id="IPR036890">
    <property type="entry name" value="HATPase_C_sf"/>
</dbReference>
<organism evidence="8">
    <name type="scientific">bioreactor metagenome</name>
    <dbReference type="NCBI Taxonomy" id="1076179"/>
    <lineage>
        <taxon>unclassified sequences</taxon>
        <taxon>metagenomes</taxon>
        <taxon>ecological metagenomes</taxon>
    </lineage>
</organism>
<feature type="domain" description="Histidine kinase/HSP90-like ATPase" evidence="7">
    <location>
        <begin position="2"/>
        <end position="62"/>
    </location>
</feature>
<dbReference type="Gene3D" id="3.30.565.10">
    <property type="entry name" value="Histidine kinase-like ATPase, C-terminal domain"/>
    <property type="match status" value="1"/>
</dbReference>
<dbReference type="GO" id="GO:0005886">
    <property type="term" value="C:plasma membrane"/>
    <property type="evidence" value="ECO:0007669"/>
    <property type="project" value="TreeGrafter"/>
</dbReference>
<name>A0A645FHG1_9ZZZZ</name>
<evidence type="ECO:0000313" key="8">
    <source>
        <dbReference type="EMBL" id="MPN11914.1"/>
    </source>
</evidence>
<comment type="caution">
    <text evidence="8">The sequence shown here is derived from an EMBL/GenBank/DDBJ whole genome shotgun (WGS) entry which is preliminary data.</text>
</comment>
<keyword evidence="3" id="KW-0597">Phosphoprotein</keyword>
<dbReference type="PRINTS" id="PR00344">
    <property type="entry name" value="BCTRLSENSOR"/>
</dbReference>
<dbReference type="EMBL" id="VSSQ01058188">
    <property type="protein sequence ID" value="MPN11914.1"/>
    <property type="molecule type" value="Genomic_DNA"/>
</dbReference>
<accession>A0A645FHG1</accession>
<dbReference type="GO" id="GO:0000155">
    <property type="term" value="F:phosphorelay sensor kinase activity"/>
    <property type="evidence" value="ECO:0007669"/>
    <property type="project" value="TreeGrafter"/>
</dbReference>
<proteinExistence type="predicted"/>
<dbReference type="GO" id="GO:0016036">
    <property type="term" value="P:cellular response to phosphate starvation"/>
    <property type="evidence" value="ECO:0007669"/>
    <property type="project" value="TreeGrafter"/>
</dbReference>
<dbReference type="SUPFAM" id="SSF55874">
    <property type="entry name" value="ATPase domain of HSP90 chaperone/DNA topoisomerase II/histidine kinase"/>
    <property type="match status" value="1"/>
</dbReference>
<dbReference type="InterPro" id="IPR004358">
    <property type="entry name" value="Sig_transdc_His_kin-like_C"/>
</dbReference>
<dbReference type="AlphaFoldDB" id="A0A645FHG1"/>
<dbReference type="GO" id="GO:0004721">
    <property type="term" value="F:phosphoprotein phosphatase activity"/>
    <property type="evidence" value="ECO:0007669"/>
    <property type="project" value="TreeGrafter"/>
</dbReference>
<dbReference type="InterPro" id="IPR050351">
    <property type="entry name" value="BphY/WalK/GraS-like"/>
</dbReference>
<evidence type="ECO:0000256" key="4">
    <source>
        <dbReference type="ARBA" id="ARBA00022679"/>
    </source>
</evidence>
<evidence type="ECO:0000256" key="1">
    <source>
        <dbReference type="ARBA" id="ARBA00000085"/>
    </source>
</evidence>
<dbReference type="PANTHER" id="PTHR45453:SF1">
    <property type="entry name" value="PHOSPHATE REGULON SENSOR PROTEIN PHOR"/>
    <property type="match status" value="1"/>
</dbReference>
<gene>
    <name evidence="8" type="primary">resE_31</name>
    <name evidence="8" type="ORF">SDC9_159223</name>
</gene>
<reference evidence="8" key="1">
    <citation type="submission" date="2019-08" db="EMBL/GenBank/DDBJ databases">
        <authorList>
            <person name="Kucharzyk K."/>
            <person name="Murdoch R.W."/>
            <person name="Higgins S."/>
            <person name="Loffler F."/>
        </authorList>
    </citation>
    <scope>NUCLEOTIDE SEQUENCE</scope>
</reference>
<dbReference type="PANTHER" id="PTHR45453">
    <property type="entry name" value="PHOSPHATE REGULON SENSOR PROTEIN PHOR"/>
    <property type="match status" value="1"/>
</dbReference>
<keyword evidence="5 8" id="KW-0418">Kinase</keyword>
<evidence type="ECO:0000256" key="3">
    <source>
        <dbReference type="ARBA" id="ARBA00022553"/>
    </source>
</evidence>